<dbReference type="AlphaFoldDB" id="A0AAV0CVK6"/>
<comment type="caution">
    <text evidence="1">The sequence shown here is derived from an EMBL/GenBank/DDBJ whole genome shotgun (WGS) entry which is preliminary data.</text>
</comment>
<evidence type="ECO:0000313" key="2">
    <source>
        <dbReference type="Proteomes" id="UP001152523"/>
    </source>
</evidence>
<dbReference type="EMBL" id="CAMAPF010000043">
    <property type="protein sequence ID" value="CAH9083393.1"/>
    <property type="molecule type" value="Genomic_DNA"/>
</dbReference>
<name>A0AAV0CVK6_9ASTE</name>
<evidence type="ECO:0008006" key="3">
    <source>
        <dbReference type="Google" id="ProtNLM"/>
    </source>
</evidence>
<keyword evidence="2" id="KW-1185">Reference proteome</keyword>
<dbReference type="Proteomes" id="UP001152523">
    <property type="component" value="Unassembled WGS sequence"/>
</dbReference>
<organism evidence="1 2">
    <name type="scientific">Cuscuta epithymum</name>
    <dbReference type="NCBI Taxonomy" id="186058"/>
    <lineage>
        <taxon>Eukaryota</taxon>
        <taxon>Viridiplantae</taxon>
        <taxon>Streptophyta</taxon>
        <taxon>Embryophyta</taxon>
        <taxon>Tracheophyta</taxon>
        <taxon>Spermatophyta</taxon>
        <taxon>Magnoliopsida</taxon>
        <taxon>eudicotyledons</taxon>
        <taxon>Gunneridae</taxon>
        <taxon>Pentapetalae</taxon>
        <taxon>asterids</taxon>
        <taxon>lamiids</taxon>
        <taxon>Solanales</taxon>
        <taxon>Convolvulaceae</taxon>
        <taxon>Cuscuteae</taxon>
        <taxon>Cuscuta</taxon>
        <taxon>Cuscuta subgen. Cuscuta</taxon>
    </lineage>
</organism>
<gene>
    <name evidence="1" type="ORF">CEPIT_LOCUS8562</name>
</gene>
<accession>A0AAV0CVK6</accession>
<protein>
    <recommendedName>
        <fullName evidence="3">Secreted protein</fullName>
    </recommendedName>
</protein>
<reference evidence="1" key="1">
    <citation type="submission" date="2022-07" db="EMBL/GenBank/DDBJ databases">
        <authorList>
            <person name="Macas J."/>
            <person name="Novak P."/>
            <person name="Neumann P."/>
        </authorList>
    </citation>
    <scope>NUCLEOTIDE SEQUENCE</scope>
</reference>
<proteinExistence type="predicted"/>
<evidence type="ECO:0000313" key="1">
    <source>
        <dbReference type="EMBL" id="CAH9083393.1"/>
    </source>
</evidence>
<sequence>MTYASLSIVLTTLSIWVTSSFFFFGDDVAFLLETGVPFLLETAVPLLHETTVPFLVETTMPFLLRYETTALRLLVESSYSSSKPICTGASCTIVQRLNLFFLTE</sequence>